<dbReference type="Pfam" id="PF01872">
    <property type="entry name" value="RibD_C"/>
    <property type="match status" value="1"/>
</dbReference>
<feature type="domain" description="Bacterial bifunctional deaminase-reductase C-terminal" evidence="1">
    <location>
        <begin position="12"/>
        <end position="172"/>
    </location>
</feature>
<comment type="caution">
    <text evidence="3">The sequence shown here is derived from an EMBL/GenBank/DDBJ whole genome shotgun (WGS) entry which is preliminary data.</text>
</comment>
<dbReference type="GO" id="GO:0009231">
    <property type="term" value="P:riboflavin biosynthetic process"/>
    <property type="evidence" value="ECO:0007669"/>
    <property type="project" value="InterPro"/>
</dbReference>
<dbReference type="PANTHER" id="PTHR38011:SF11">
    <property type="entry name" value="2,5-DIAMINO-6-RIBOSYLAMINO-4(3H)-PYRIMIDINONE 5'-PHOSPHATE REDUCTASE"/>
    <property type="match status" value="1"/>
</dbReference>
<keyword evidence="4" id="KW-1185">Reference proteome</keyword>
<dbReference type="RefSeq" id="WP_129174908.1">
    <property type="nucleotide sequence ID" value="NZ_JACCBI010000001.1"/>
</dbReference>
<evidence type="ECO:0000259" key="1">
    <source>
        <dbReference type="Pfam" id="PF01872"/>
    </source>
</evidence>
<sequence length="181" mass="19318">MTDSTAPLFQYYVAASVDGFIADRDGSIDWLLAFGMDEFTAGYESFIAGVGAVVMGSSTYEFLLGEGPDAWSYDIPAWVLTTRELETIPGRDIRFLSGDVATHRDDIVGSAAGKNVWIVGGGDVAAQFSRAGLLDELQLTVMPLVLGAGAPLLSVDSLRSLELTGSTPFPSGAIELRYRVR</sequence>
<dbReference type="EMBL" id="SDPM01000005">
    <property type="protein sequence ID" value="RXZ86203.1"/>
    <property type="molecule type" value="Genomic_DNA"/>
</dbReference>
<dbReference type="SUPFAM" id="SSF53597">
    <property type="entry name" value="Dihydrofolate reductase-like"/>
    <property type="match status" value="1"/>
</dbReference>
<name>A0A4Q2M7D6_9MICO</name>
<dbReference type="InterPro" id="IPR050765">
    <property type="entry name" value="Riboflavin_Biosynth_HTPR"/>
</dbReference>
<evidence type="ECO:0000313" key="2">
    <source>
        <dbReference type="EMBL" id="NYD65855.1"/>
    </source>
</evidence>
<accession>A0A4Q2M7D6</accession>
<dbReference type="Proteomes" id="UP000292686">
    <property type="component" value="Unassembled WGS sequence"/>
</dbReference>
<reference evidence="3 4" key="1">
    <citation type="submission" date="2019-01" db="EMBL/GenBank/DDBJ databases">
        <title>Agromyces.</title>
        <authorList>
            <person name="Li J."/>
        </authorList>
    </citation>
    <scope>NUCLEOTIDE SEQUENCE [LARGE SCALE GENOMIC DNA]</scope>
    <source>
        <strain evidence="3 4">DSM 23870</strain>
    </source>
</reference>
<dbReference type="EMBL" id="JACCBI010000001">
    <property type="protein sequence ID" value="NYD65855.1"/>
    <property type="molecule type" value="Genomic_DNA"/>
</dbReference>
<proteinExistence type="predicted"/>
<evidence type="ECO:0000313" key="4">
    <source>
        <dbReference type="Proteomes" id="UP000292686"/>
    </source>
</evidence>
<dbReference type="Proteomes" id="UP000581087">
    <property type="component" value="Unassembled WGS sequence"/>
</dbReference>
<evidence type="ECO:0000313" key="3">
    <source>
        <dbReference type="EMBL" id="RXZ86203.1"/>
    </source>
</evidence>
<dbReference type="PANTHER" id="PTHR38011">
    <property type="entry name" value="DIHYDROFOLATE REDUCTASE FAMILY PROTEIN (AFU_ORTHOLOGUE AFUA_8G06820)"/>
    <property type="match status" value="1"/>
</dbReference>
<evidence type="ECO:0000313" key="5">
    <source>
        <dbReference type="Proteomes" id="UP000581087"/>
    </source>
</evidence>
<dbReference type="InterPro" id="IPR002734">
    <property type="entry name" value="RibDG_C"/>
</dbReference>
<dbReference type="Gene3D" id="3.40.430.10">
    <property type="entry name" value="Dihydrofolate Reductase, subunit A"/>
    <property type="match status" value="1"/>
</dbReference>
<dbReference type="GO" id="GO:0008703">
    <property type="term" value="F:5-amino-6-(5-phosphoribosylamino)uracil reductase activity"/>
    <property type="evidence" value="ECO:0007669"/>
    <property type="project" value="InterPro"/>
</dbReference>
<gene>
    <name evidence="2" type="ORF">BJ972_000374</name>
    <name evidence="3" type="ORF">ESP50_10540</name>
</gene>
<dbReference type="AlphaFoldDB" id="A0A4Q2M7D6"/>
<organism evidence="3 4">
    <name type="scientific">Agromyces atrinae</name>
    <dbReference type="NCBI Taxonomy" id="592376"/>
    <lineage>
        <taxon>Bacteria</taxon>
        <taxon>Bacillati</taxon>
        <taxon>Actinomycetota</taxon>
        <taxon>Actinomycetes</taxon>
        <taxon>Micrococcales</taxon>
        <taxon>Microbacteriaceae</taxon>
        <taxon>Agromyces</taxon>
    </lineage>
</organism>
<dbReference type="OrthoDB" id="3427770at2"/>
<dbReference type="InterPro" id="IPR024072">
    <property type="entry name" value="DHFR-like_dom_sf"/>
</dbReference>
<reference evidence="2 5" key="2">
    <citation type="submission" date="2020-07" db="EMBL/GenBank/DDBJ databases">
        <title>Sequencing the genomes of 1000 actinobacteria strains.</title>
        <authorList>
            <person name="Klenk H.-P."/>
        </authorList>
    </citation>
    <scope>NUCLEOTIDE SEQUENCE [LARGE SCALE GENOMIC DNA]</scope>
    <source>
        <strain evidence="2 5">DSM 23870</strain>
    </source>
</reference>
<protein>
    <submittedName>
        <fullName evidence="3">Dihydrofolate reductase</fullName>
    </submittedName>
</protein>